<name>A0A518GRU7_9PLAN</name>
<keyword evidence="1" id="KW-0472">Membrane</keyword>
<reference evidence="2 3" key="1">
    <citation type="submission" date="2019-02" db="EMBL/GenBank/DDBJ databases">
        <title>Deep-cultivation of Planctomycetes and their phenomic and genomic characterization uncovers novel biology.</title>
        <authorList>
            <person name="Wiegand S."/>
            <person name="Jogler M."/>
            <person name="Boedeker C."/>
            <person name="Pinto D."/>
            <person name="Vollmers J."/>
            <person name="Rivas-Marin E."/>
            <person name="Kohn T."/>
            <person name="Peeters S.H."/>
            <person name="Heuer A."/>
            <person name="Rast P."/>
            <person name="Oberbeckmann S."/>
            <person name="Bunk B."/>
            <person name="Jeske O."/>
            <person name="Meyerdierks A."/>
            <person name="Storesund J.E."/>
            <person name="Kallscheuer N."/>
            <person name="Luecker S."/>
            <person name="Lage O.M."/>
            <person name="Pohl T."/>
            <person name="Merkel B.J."/>
            <person name="Hornburger P."/>
            <person name="Mueller R.-W."/>
            <person name="Bruemmer F."/>
            <person name="Labrenz M."/>
            <person name="Spormann A.M."/>
            <person name="Op den Camp H."/>
            <person name="Overmann J."/>
            <person name="Amann R."/>
            <person name="Jetten M.S.M."/>
            <person name="Mascher T."/>
            <person name="Medema M.H."/>
            <person name="Devos D.P."/>
            <person name="Kaster A.-K."/>
            <person name="Ovreas L."/>
            <person name="Rohde M."/>
            <person name="Galperin M.Y."/>
            <person name="Jogler C."/>
        </authorList>
    </citation>
    <scope>NUCLEOTIDE SEQUENCE [LARGE SCALE GENOMIC DNA]</scope>
    <source>
        <strain evidence="2 3">Spb1</strain>
    </source>
</reference>
<feature type="transmembrane region" description="Helical" evidence="1">
    <location>
        <begin position="6"/>
        <end position="24"/>
    </location>
</feature>
<proteinExistence type="predicted"/>
<dbReference type="AlphaFoldDB" id="A0A518GRU7"/>
<evidence type="ECO:0000256" key="1">
    <source>
        <dbReference type="SAM" id="Phobius"/>
    </source>
</evidence>
<sequence>MLSDLIFHIAARFCNCILIALIFVQAYGGEKNNSNVITSDIAPTCLASEKTEGESYRTTSTSLPNTMPPAIAGVEDQDEEPQPGQAPRLLLESLELTWSEAPPSLDEPMVGYQVHAAYKWSHYRPSAKPPKCKVQFWQAIIDESSWNWSAGDQIQTSVQYYPNPLFSSASMYGDAIPKGNECFWIIVIVRGHDDGSEQTRLLGVRIKRFAPGVPKVKPPESYRLP</sequence>
<protein>
    <submittedName>
        <fullName evidence="2">Uncharacterized protein</fullName>
    </submittedName>
</protein>
<dbReference type="RefSeq" id="WP_145301966.1">
    <property type="nucleotide sequence ID" value="NZ_CP036299.1"/>
</dbReference>
<gene>
    <name evidence="2" type="ORF">Spb1_32430</name>
</gene>
<dbReference type="EMBL" id="CP036299">
    <property type="protein sequence ID" value="QDV31299.1"/>
    <property type="molecule type" value="Genomic_DNA"/>
</dbReference>
<dbReference type="Proteomes" id="UP000315349">
    <property type="component" value="Chromosome"/>
</dbReference>
<keyword evidence="1" id="KW-0812">Transmembrane</keyword>
<keyword evidence="1" id="KW-1133">Transmembrane helix</keyword>
<evidence type="ECO:0000313" key="2">
    <source>
        <dbReference type="EMBL" id="QDV31299.1"/>
    </source>
</evidence>
<dbReference type="KEGG" id="peh:Spb1_32430"/>
<evidence type="ECO:0000313" key="3">
    <source>
        <dbReference type="Proteomes" id="UP000315349"/>
    </source>
</evidence>
<keyword evidence="3" id="KW-1185">Reference proteome</keyword>
<organism evidence="2 3">
    <name type="scientific">Planctopirus ephydatiae</name>
    <dbReference type="NCBI Taxonomy" id="2528019"/>
    <lineage>
        <taxon>Bacteria</taxon>
        <taxon>Pseudomonadati</taxon>
        <taxon>Planctomycetota</taxon>
        <taxon>Planctomycetia</taxon>
        <taxon>Planctomycetales</taxon>
        <taxon>Planctomycetaceae</taxon>
        <taxon>Planctopirus</taxon>
    </lineage>
</organism>
<accession>A0A518GRU7</accession>